<dbReference type="EMBL" id="CP013926">
    <property type="protein sequence ID" value="AMJ74715.1"/>
    <property type="molecule type" value="Genomic_DNA"/>
</dbReference>
<dbReference type="Proteomes" id="UP000056750">
    <property type="component" value="Chromosome"/>
</dbReference>
<organism evidence="3 4">
    <name type="scientific">Alteromonas stellipolaris</name>
    <dbReference type="NCBI Taxonomy" id="233316"/>
    <lineage>
        <taxon>Bacteria</taxon>
        <taxon>Pseudomonadati</taxon>
        <taxon>Pseudomonadota</taxon>
        <taxon>Gammaproteobacteria</taxon>
        <taxon>Alteromonadales</taxon>
        <taxon>Alteromonadaceae</taxon>
        <taxon>Alteromonas/Salinimonas group</taxon>
        <taxon>Alteromonas</taxon>
    </lineage>
</organism>
<evidence type="ECO:0000256" key="2">
    <source>
        <dbReference type="SAM" id="SignalP"/>
    </source>
</evidence>
<feature type="signal peptide" evidence="2">
    <location>
        <begin position="1"/>
        <end position="19"/>
    </location>
</feature>
<evidence type="ECO:0000256" key="1">
    <source>
        <dbReference type="SAM" id="MobiDB-lite"/>
    </source>
</evidence>
<dbReference type="RefSeq" id="WP_057791303.1">
    <property type="nucleotide sequence ID" value="NZ_CAXIBE010000044.1"/>
</dbReference>
<name>A0ABM5YKQ4_9ALTE</name>
<protein>
    <recommendedName>
        <fullName evidence="5">Lipoprotein</fullName>
    </recommendedName>
</protein>
<keyword evidence="2" id="KW-0732">Signal</keyword>
<dbReference type="PROSITE" id="PS51257">
    <property type="entry name" value="PROKAR_LIPOPROTEIN"/>
    <property type="match status" value="1"/>
</dbReference>
<feature type="region of interest" description="Disordered" evidence="1">
    <location>
        <begin position="32"/>
        <end position="59"/>
    </location>
</feature>
<gene>
    <name evidence="3" type="ORF">AVL57_12535</name>
</gene>
<evidence type="ECO:0000313" key="4">
    <source>
        <dbReference type="Proteomes" id="UP000056750"/>
    </source>
</evidence>
<evidence type="ECO:0008006" key="5">
    <source>
        <dbReference type="Google" id="ProtNLM"/>
    </source>
</evidence>
<accession>A0ABM5YKQ4</accession>
<proteinExistence type="predicted"/>
<keyword evidence="4" id="KW-1185">Reference proteome</keyword>
<dbReference type="GeneID" id="83258571"/>
<sequence>MKTKLIVVLIASAISSGCASTSKKTVSDFLDGASSSAEKREQEESNVIHAKKNSPETDAIEDSMSGVFTALFRGIFGSE</sequence>
<feature type="chain" id="PRO_5046569487" description="Lipoprotein" evidence="2">
    <location>
        <begin position="20"/>
        <end position="79"/>
    </location>
</feature>
<reference evidence="3 4" key="1">
    <citation type="submission" date="2015-12" db="EMBL/GenBank/DDBJ databases">
        <title>Intraspecies pangenome expansion in the marine bacterium Alteromonas.</title>
        <authorList>
            <person name="Lopez-Perez M."/>
            <person name="Rodriguez-Valera F."/>
        </authorList>
    </citation>
    <scope>NUCLEOTIDE SEQUENCE [LARGE SCALE GENOMIC DNA]</scope>
    <source>
        <strain evidence="3 4">LMG 21861</strain>
    </source>
</reference>
<evidence type="ECO:0000313" key="3">
    <source>
        <dbReference type="EMBL" id="AMJ74715.1"/>
    </source>
</evidence>